<keyword evidence="2" id="KW-1133">Transmembrane helix</keyword>
<organism evidence="4 5">
    <name type="scientific">Strongylocentrotus purpuratus</name>
    <name type="common">Purple sea urchin</name>
    <dbReference type="NCBI Taxonomy" id="7668"/>
    <lineage>
        <taxon>Eukaryota</taxon>
        <taxon>Metazoa</taxon>
        <taxon>Echinodermata</taxon>
        <taxon>Eleutherozoa</taxon>
        <taxon>Echinozoa</taxon>
        <taxon>Echinoidea</taxon>
        <taxon>Euechinoidea</taxon>
        <taxon>Echinacea</taxon>
        <taxon>Camarodonta</taxon>
        <taxon>Echinidea</taxon>
        <taxon>Strongylocentrotidae</taxon>
        <taxon>Strongylocentrotus</taxon>
    </lineage>
</organism>
<sequence length="199" mass="21141">MDLFASSLHVFVFVCFVVSMGTTMATHRPLRMVVKDFRIPLNQNAVDPAAADQTNESQNGASDDYSPSSSTESGESEESVTTDGDAVGIPAGAANPGTNRRAPIKRIIPDHSNTPSVADPYKKSAQDNHWHFKSSTTVAVAAVAVALVALIASLGVGAAIMSHKNRLEAAAGFLRTEGYVEMLEIPTHDEQELCNNVNS</sequence>
<feature type="signal peptide" evidence="3">
    <location>
        <begin position="1"/>
        <end position="25"/>
    </location>
</feature>
<dbReference type="AlphaFoldDB" id="A0A7M7LTM0"/>
<feature type="compositionally biased region" description="Polar residues" evidence="1">
    <location>
        <begin position="52"/>
        <end position="61"/>
    </location>
</feature>
<evidence type="ECO:0000313" key="5">
    <source>
        <dbReference type="Proteomes" id="UP000007110"/>
    </source>
</evidence>
<keyword evidence="2" id="KW-0472">Membrane</keyword>
<feature type="region of interest" description="Disordered" evidence="1">
    <location>
        <begin position="49"/>
        <end position="122"/>
    </location>
</feature>
<name>A0A7M7LTM0_STRPU</name>
<protein>
    <submittedName>
        <fullName evidence="4">Uncharacterized protein</fullName>
    </submittedName>
</protein>
<dbReference type="OMA" id="AQDNHWH"/>
<accession>A0A7M7LTM0</accession>
<keyword evidence="2" id="KW-0812">Transmembrane</keyword>
<feature type="chain" id="PRO_5029530862" evidence="3">
    <location>
        <begin position="26"/>
        <end position="199"/>
    </location>
</feature>
<dbReference type="RefSeq" id="XP_011677401.1">
    <property type="nucleotide sequence ID" value="XM_011679099.2"/>
</dbReference>
<dbReference type="Proteomes" id="UP000007110">
    <property type="component" value="Unassembled WGS sequence"/>
</dbReference>
<dbReference type="KEGG" id="spu:105444616"/>
<dbReference type="EnsemblMetazoa" id="XM_011679099">
    <property type="protein sequence ID" value="XP_011677401"/>
    <property type="gene ID" value="LOC105444616"/>
</dbReference>
<dbReference type="GeneID" id="105444616"/>
<dbReference type="InParanoid" id="A0A7M7LTM0"/>
<reference evidence="5" key="1">
    <citation type="submission" date="2015-02" db="EMBL/GenBank/DDBJ databases">
        <title>Genome sequencing for Strongylocentrotus purpuratus.</title>
        <authorList>
            <person name="Murali S."/>
            <person name="Liu Y."/>
            <person name="Vee V."/>
            <person name="English A."/>
            <person name="Wang M."/>
            <person name="Skinner E."/>
            <person name="Han Y."/>
            <person name="Muzny D.M."/>
            <person name="Worley K.C."/>
            <person name="Gibbs R.A."/>
        </authorList>
    </citation>
    <scope>NUCLEOTIDE SEQUENCE</scope>
</reference>
<reference evidence="4" key="2">
    <citation type="submission" date="2021-01" db="UniProtKB">
        <authorList>
            <consortium name="EnsemblMetazoa"/>
        </authorList>
    </citation>
    <scope>IDENTIFICATION</scope>
</reference>
<dbReference type="OrthoDB" id="10141856at2759"/>
<evidence type="ECO:0000256" key="3">
    <source>
        <dbReference type="SAM" id="SignalP"/>
    </source>
</evidence>
<evidence type="ECO:0000313" key="4">
    <source>
        <dbReference type="EnsemblMetazoa" id="XP_011677401"/>
    </source>
</evidence>
<feature type="compositionally biased region" description="Low complexity" evidence="1">
    <location>
        <begin position="62"/>
        <end position="73"/>
    </location>
</feature>
<keyword evidence="5" id="KW-1185">Reference proteome</keyword>
<evidence type="ECO:0000256" key="2">
    <source>
        <dbReference type="SAM" id="Phobius"/>
    </source>
</evidence>
<evidence type="ECO:0000256" key="1">
    <source>
        <dbReference type="SAM" id="MobiDB-lite"/>
    </source>
</evidence>
<keyword evidence="3" id="KW-0732">Signal</keyword>
<feature type="transmembrane region" description="Helical" evidence="2">
    <location>
        <begin position="138"/>
        <end position="160"/>
    </location>
</feature>
<proteinExistence type="predicted"/>